<dbReference type="Gene3D" id="3.30.70.100">
    <property type="match status" value="1"/>
</dbReference>
<proteinExistence type="predicted"/>
<name>A0A9X3ZID0_9HYPH</name>
<dbReference type="InterPro" id="IPR010753">
    <property type="entry name" value="DUF1330"/>
</dbReference>
<feature type="domain" description="DUF1330" evidence="1">
    <location>
        <begin position="4"/>
        <end position="96"/>
    </location>
</feature>
<evidence type="ECO:0000313" key="2">
    <source>
        <dbReference type="EMBL" id="MDA5399683.1"/>
    </source>
</evidence>
<organism evidence="2 3">
    <name type="scientific">Hoeflea prorocentri</name>
    <dbReference type="NCBI Taxonomy" id="1922333"/>
    <lineage>
        <taxon>Bacteria</taxon>
        <taxon>Pseudomonadati</taxon>
        <taxon>Pseudomonadota</taxon>
        <taxon>Alphaproteobacteria</taxon>
        <taxon>Hyphomicrobiales</taxon>
        <taxon>Rhizobiaceae</taxon>
        <taxon>Hoeflea</taxon>
    </lineage>
</organism>
<accession>A0A9X3ZID0</accession>
<evidence type="ECO:0000313" key="3">
    <source>
        <dbReference type="Proteomes" id="UP001151234"/>
    </source>
</evidence>
<dbReference type="EMBL" id="JAPJZI010000001">
    <property type="protein sequence ID" value="MDA5399683.1"/>
    <property type="molecule type" value="Genomic_DNA"/>
</dbReference>
<sequence length="111" mass="12181">MSDKVYTIAFYDEITDCDAFDAYAELAAPAVINAGARYLARDFPVMTREAGKNARVTLLEWDSLEDAEALYSDPAYVAAFEKLEGSVRRDIRIVTSVKPGAFMGKADVSSN</sequence>
<comment type="caution">
    <text evidence="2">The sequence shown here is derived from an EMBL/GenBank/DDBJ whole genome shotgun (WGS) entry which is preliminary data.</text>
</comment>
<evidence type="ECO:0000259" key="1">
    <source>
        <dbReference type="Pfam" id="PF07045"/>
    </source>
</evidence>
<gene>
    <name evidence="2" type="ORF">OQ273_13955</name>
</gene>
<dbReference type="Proteomes" id="UP001151234">
    <property type="component" value="Unassembled WGS sequence"/>
</dbReference>
<keyword evidence="3" id="KW-1185">Reference proteome</keyword>
<dbReference type="Pfam" id="PF07045">
    <property type="entry name" value="DUF1330"/>
    <property type="match status" value="1"/>
</dbReference>
<dbReference type="AlphaFoldDB" id="A0A9X3ZID0"/>
<dbReference type="InterPro" id="IPR011008">
    <property type="entry name" value="Dimeric_a/b-barrel"/>
</dbReference>
<reference evidence="2" key="1">
    <citation type="submission" date="2022-11" db="EMBL/GenBank/DDBJ databases">
        <title>Draft genome sequence of Hoeflea poritis E7-10 and Hoeflea prorocentri PM5-8, separated from scleractinian coral Porites lutea and marine dinoflagellate.</title>
        <authorList>
            <person name="Zhang G."/>
            <person name="Wei Q."/>
            <person name="Cai L."/>
        </authorList>
    </citation>
    <scope>NUCLEOTIDE SEQUENCE</scope>
    <source>
        <strain evidence="2">PM5-8</strain>
    </source>
</reference>
<dbReference type="SUPFAM" id="SSF54909">
    <property type="entry name" value="Dimeric alpha+beta barrel"/>
    <property type="match status" value="1"/>
</dbReference>
<dbReference type="RefSeq" id="WP_267991106.1">
    <property type="nucleotide sequence ID" value="NZ_JAPJZI010000001.1"/>
</dbReference>
<protein>
    <submittedName>
        <fullName evidence="2">DUF1330 domain-containing protein</fullName>
    </submittedName>
</protein>